<organism evidence="1 2">
    <name type="scientific">Pseudonocardia kunmingensis</name>
    <dbReference type="NCBI Taxonomy" id="630975"/>
    <lineage>
        <taxon>Bacteria</taxon>
        <taxon>Bacillati</taxon>
        <taxon>Actinomycetota</taxon>
        <taxon>Actinomycetes</taxon>
        <taxon>Pseudonocardiales</taxon>
        <taxon>Pseudonocardiaceae</taxon>
        <taxon>Pseudonocardia</taxon>
    </lineage>
</organism>
<sequence>MTANEIILGDVTVTRIKEWAGFSHIASHSA</sequence>
<accession>A0A543DQ31</accession>
<protein>
    <submittedName>
        <fullName evidence="1">Uncharacterized protein</fullName>
    </submittedName>
</protein>
<evidence type="ECO:0000313" key="2">
    <source>
        <dbReference type="Proteomes" id="UP000315677"/>
    </source>
</evidence>
<dbReference type="EMBL" id="VFPA01000002">
    <property type="protein sequence ID" value="TQM11436.1"/>
    <property type="molecule type" value="Genomic_DNA"/>
</dbReference>
<keyword evidence="2" id="KW-1185">Reference proteome</keyword>
<name>A0A543DQ31_9PSEU</name>
<dbReference type="Proteomes" id="UP000315677">
    <property type="component" value="Unassembled WGS sequence"/>
</dbReference>
<gene>
    <name evidence="1" type="ORF">FB558_3999</name>
</gene>
<reference evidence="1 2" key="1">
    <citation type="submission" date="2019-06" db="EMBL/GenBank/DDBJ databases">
        <title>Sequencing the genomes of 1000 actinobacteria strains.</title>
        <authorList>
            <person name="Klenk H.-P."/>
        </authorList>
    </citation>
    <scope>NUCLEOTIDE SEQUENCE [LARGE SCALE GENOMIC DNA]</scope>
    <source>
        <strain evidence="1 2">DSM 45301</strain>
    </source>
</reference>
<comment type="caution">
    <text evidence="1">The sequence shown here is derived from an EMBL/GenBank/DDBJ whole genome shotgun (WGS) entry which is preliminary data.</text>
</comment>
<proteinExistence type="predicted"/>
<evidence type="ECO:0000313" key="1">
    <source>
        <dbReference type="EMBL" id="TQM11436.1"/>
    </source>
</evidence>
<dbReference type="AlphaFoldDB" id="A0A543DQ31"/>